<dbReference type="InterPro" id="IPR002893">
    <property type="entry name" value="Znf_MYND"/>
</dbReference>
<dbReference type="Gene3D" id="6.10.140.2220">
    <property type="match status" value="1"/>
</dbReference>
<accession>A0A284R1R9</accession>
<evidence type="ECO:0000313" key="5">
    <source>
        <dbReference type="EMBL" id="SJL02666.1"/>
    </source>
</evidence>
<dbReference type="SUPFAM" id="SSF144232">
    <property type="entry name" value="HIT/MYND zinc finger-like"/>
    <property type="match status" value="1"/>
</dbReference>
<dbReference type="EMBL" id="FUEG01000003">
    <property type="protein sequence ID" value="SJL02666.1"/>
    <property type="molecule type" value="Genomic_DNA"/>
</dbReference>
<evidence type="ECO:0000256" key="3">
    <source>
        <dbReference type="ARBA" id="ARBA00022833"/>
    </source>
</evidence>
<dbReference type="GO" id="GO:0008270">
    <property type="term" value="F:zinc ion binding"/>
    <property type="evidence" value="ECO:0007669"/>
    <property type="project" value="UniProtKB-KW"/>
</dbReference>
<name>A0A284R1R9_ARMOS</name>
<organism evidence="5 6">
    <name type="scientific">Armillaria ostoyae</name>
    <name type="common">Armillaria root rot fungus</name>
    <dbReference type="NCBI Taxonomy" id="47428"/>
    <lineage>
        <taxon>Eukaryota</taxon>
        <taxon>Fungi</taxon>
        <taxon>Dikarya</taxon>
        <taxon>Basidiomycota</taxon>
        <taxon>Agaricomycotina</taxon>
        <taxon>Agaricomycetes</taxon>
        <taxon>Agaricomycetidae</taxon>
        <taxon>Agaricales</taxon>
        <taxon>Marasmiineae</taxon>
        <taxon>Physalacriaceae</taxon>
        <taxon>Armillaria</taxon>
    </lineage>
</organism>
<keyword evidence="6" id="KW-1185">Reference proteome</keyword>
<evidence type="ECO:0000259" key="4">
    <source>
        <dbReference type="Pfam" id="PF01753"/>
    </source>
</evidence>
<proteinExistence type="predicted"/>
<dbReference type="OrthoDB" id="2871709at2759"/>
<evidence type="ECO:0000313" key="6">
    <source>
        <dbReference type="Proteomes" id="UP000219338"/>
    </source>
</evidence>
<protein>
    <recommendedName>
        <fullName evidence="4">MYND-type domain-containing protein</fullName>
    </recommendedName>
</protein>
<keyword evidence="1" id="KW-0479">Metal-binding</keyword>
<reference evidence="6" key="1">
    <citation type="journal article" date="2017" name="Nat. Ecol. Evol.">
        <title>Genome expansion and lineage-specific genetic innovations in the forest pathogenic fungi Armillaria.</title>
        <authorList>
            <person name="Sipos G."/>
            <person name="Prasanna A.N."/>
            <person name="Walter M.C."/>
            <person name="O'Connor E."/>
            <person name="Balint B."/>
            <person name="Krizsan K."/>
            <person name="Kiss B."/>
            <person name="Hess J."/>
            <person name="Varga T."/>
            <person name="Slot J."/>
            <person name="Riley R."/>
            <person name="Boka B."/>
            <person name="Rigling D."/>
            <person name="Barry K."/>
            <person name="Lee J."/>
            <person name="Mihaltcheva S."/>
            <person name="LaButti K."/>
            <person name="Lipzen A."/>
            <person name="Waldron R."/>
            <person name="Moloney N.M."/>
            <person name="Sperisen C."/>
            <person name="Kredics L."/>
            <person name="Vagvoelgyi C."/>
            <person name="Patrignani A."/>
            <person name="Fitzpatrick D."/>
            <person name="Nagy I."/>
            <person name="Doyle S."/>
            <person name="Anderson J.B."/>
            <person name="Grigoriev I.V."/>
            <person name="Gueldener U."/>
            <person name="Muensterkoetter M."/>
            <person name="Nagy L.G."/>
        </authorList>
    </citation>
    <scope>NUCLEOTIDE SEQUENCE [LARGE SCALE GENOMIC DNA]</scope>
    <source>
        <strain evidence="6">C18/9</strain>
    </source>
</reference>
<evidence type="ECO:0000256" key="1">
    <source>
        <dbReference type="ARBA" id="ARBA00022723"/>
    </source>
</evidence>
<evidence type="ECO:0000256" key="2">
    <source>
        <dbReference type="ARBA" id="ARBA00022771"/>
    </source>
</evidence>
<keyword evidence="3" id="KW-0862">Zinc</keyword>
<sequence length="782" mass="88721">MQDRLVARAQLQPCWSGSVPTELIAMIVDEIAEEQCTLRSCALVCRAWTPIAQGHIFHSLHITVHIDCWKSPLLFLAPFIHVSKNVGVFNRLLRSSPHIASYVKRLTVTATYDHWFYCSIPATLADIFNAKLGHFWNHFLPCFLQNLDGVEELMVPRNMRHPLSEKVPKTLIDGLGCVLRSSSLTSLAVLSGNLNDLYSMLGECRGLRDLHVGNVTYLHETPNPSSFPPLPLKLQFLAITSCMDAYMDFVNKSPRGLIDFSHLKRLEIIIRGSFFAMEADLVRTTEDLIRRNKETLQDLVLNVCPEEYLFNLVDPARIRNVHLTIASSPRPASQNLEAWVRWLTRSFSGVKWIRLEQCLFQLNGFNTSADVMALYDEWRKLDTIMSSRPGLPGLNATYCSTECQKLHWEKEHKQACGKTDRIDIGTFYPLLAILAETARFHGLKPTHPALTHRITAPPAVAGFPDGSAAKVVELGPEIPMDDAMSERWWSTAAGGTDQARRKLFARLCKEGEVLPIVTSLCLGLLATMYTTTSSRGSRSRRVRLQYKSSPISDFGIAKGSFEAKYQDQLAYFNGNMFWKGQDPNDHYWIYFKTVRGEEIILDIGLFTFNFCTMVSAAPYISDLSDFPPGLDYAPAFFRDRSLAKNVIQTHTEHKRVSVLRNEKLGRAMQHSVEGFEAADCELIWEFLNDFGEGTAPSPDERLPIVYTLKNLNVLREALGKRTWTKWPKSPPLAIDSDPHERDYSTVEEDDAWFKNLKKWTKKYKSGKVSRATYDTAIRKLSR</sequence>
<gene>
    <name evidence="5" type="ORF">ARMOST_06000</name>
</gene>
<dbReference type="AlphaFoldDB" id="A0A284R1R9"/>
<dbReference type="Proteomes" id="UP000219338">
    <property type="component" value="Unassembled WGS sequence"/>
</dbReference>
<keyword evidence="2" id="KW-0863">Zinc-finger</keyword>
<dbReference type="Pfam" id="PF01753">
    <property type="entry name" value="zf-MYND"/>
    <property type="match status" value="1"/>
</dbReference>
<feature type="domain" description="MYND-type" evidence="4">
    <location>
        <begin position="395"/>
        <end position="416"/>
    </location>
</feature>